<keyword evidence="2" id="KW-1133">Transmembrane helix</keyword>
<organism evidence="3 4">
    <name type="scientific">Pocillopora meandrina</name>
    <dbReference type="NCBI Taxonomy" id="46732"/>
    <lineage>
        <taxon>Eukaryota</taxon>
        <taxon>Metazoa</taxon>
        <taxon>Cnidaria</taxon>
        <taxon>Anthozoa</taxon>
        <taxon>Hexacorallia</taxon>
        <taxon>Scleractinia</taxon>
        <taxon>Astrocoeniina</taxon>
        <taxon>Pocilloporidae</taxon>
        <taxon>Pocillopora</taxon>
    </lineage>
</organism>
<evidence type="ECO:0000256" key="1">
    <source>
        <dbReference type="SAM" id="MobiDB-lite"/>
    </source>
</evidence>
<evidence type="ECO:0000256" key="2">
    <source>
        <dbReference type="SAM" id="Phobius"/>
    </source>
</evidence>
<dbReference type="Proteomes" id="UP001159428">
    <property type="component" value="Unassembled WGS sequence"/>
</dbReference>
<proteinExistence type="predicted"/>
<accession>A0AAU9W7U2</accession>
<name>A0AAU9W7U2_9CNID</name>
<reference evidence="3 4" key="1">
    <citation type="submission" date="2022-05" db="EMBL/GenBank/DDBJ databases">
        <authorList>
            <consortium name="Genoscope - CEA"/>
            <person name="William W."/>
        </authorList>
    </citation>
    <scope>NUCLEOTIDE SEQUENCE [LARGE SCALE GENOMIC DNA]</scope>
</reference>
<comment type="caution">
    <text evidence="3">The sequence shown here is derived from an EMBL/GenBank/DDBJ whole genome shotgun (WGS) entry which is preliminary data.</text>
</comment>
<keyword evidence="2" id="KW-0812">Transmembrane</keyword>
<feature type="compositionally biased region" description="Polar residues" evidence="1">
    <location>
        <begin position="222"/>
        <end position="237"/>
    </location>
</feature>
<keyword evidence="4" id="KW-1185">Reference proteome</keyword>
<sequence>MFSVTAAWCAGGCFKEGFVCCNSACIQGSSCVGLRCSNYDGCSSGETCCNNICVNGTSCLGKGCSVESDCASSEVCCSGTCKDGYGCIGLLCKANYDCTSYEYCCGGICSYEVNCDDFAIWIVFGSIFACLFIILVLFMLVVCFCRRRRRYYGRVLEGGRLPSVTTVGDSSLSYPYLPSYQQSYPYCPPPQYVQYPPNNVGPAKTSEAPPPYNRTSEEASGVVNTPHTNYGAVSNSL</sequence>
<evidence type="ECO:0000313" key="3">
    <source>
        <dbReference type="EMBL" id="CAH3045677.1"/>
    </source>
</evidence>
<dbReference type="EMBL" id="CALNXJ010000008">
    <property type="protein sequence ID" value="CAH3045677.1"/>
    <property type="molecule type" value="Genomic_DNA"/>
</dbReference>
<gene>
    <name evidence="3" type="ORF">PMEA_00033685</name>
</gene>
<dbReference type="AlphaFoldDB" id="A0AAU9W7U2"/>
<evidence type="ECO:0000313" key="4">
    <source>
        <dbReference type="Proteomes" id="UP001159428"/>
    </source>
</evidence>
<protein>
    <submittedName>
        <fullName evidence="3">Uncharacterized protein</fullName>
    </submittedName>
</protein>
<feature type="transmembrane region" description="Helical" evidence="2">
    <location>
        <begin position="118"/>
        <end position="144"/>
    </location>
</feature>
<keyword evidence="2" id="KW-0472">Membrane</keyword>
<feature type="region of interest" description="Disordered" evidence="1">
    <location>
        <begin position="198"/>
        <end position="237"/>
    </location>
</feature>